<gene>
    <name evidence="3" type="ORF">BAU08_03880</name>
</gene>
<dbReference type="PANTHER" id="PTHR42928:SF5">
    <property type="entry name" value="BLR1237 PROTEIN"/>
    <property type="match status" value="1"/>
</dbReference>
<dbReference type="SUPFAM" id="SSF53850">
    <property type="entry name" value="Periplasmic binding protein-like II"/>
    <property type="match status" value="1"/>
</dbReference>
<dbReference type="EMBL" id="CP016171">
    <property type="protein sequence ID" value="ANN70584.1"/>
    <property type="molecule type" value="Genomic_DNA"/>
</dbReference>
<name>A0A193FU62_9BORD</name>
<evidence type="ECO:0000256" key="1">
    <source>
        <dbReference type="ARBA" id="ARBA00006987"/>
    </source>
</evidence>
<dbReference type="Pfam" id="PF03401">
    <property type="entry name" value="TctC"/>
    <property type="match status" value="1"/>
</dbReference>
<evidence type="ECO:0008006" key="5">
    <source>
        <dbReference type="Google" id="ProtNLM"/>
    </source>
</evidence>
<feature type="chain" id="PRO_5008258297" description="LacI family transcriptional regulator" evidence="2">
    <location>
        <begin position="26"/>
        <end position="322"/>
    </location>
</feature>
<dbReference type="InterPro" id="IPR042100">
    <property type="entry name" value="Bug_dom1"/>
</dbReference>
<keyword evidence="2" id="KW-0732">Signal</keyword>
<feature type="signal peptide" evidence="2">
    <location>
        <begin position="1"/>
        <end position="25"/>
    </location>
</feature>
<accession>A0A193FU62</accession>
<dbReference type="Gene3D" id="3.40.190.150">
    <property type="entry name" value="Bordetella uptake gene, domain 1"/>
    <property type="match status" value="1"/>
</dbReference>
<dbReference type="PANTHER" id="PTHR42928">
    <property type="entry name" value="TRICARBOXYLATE-BINDING PROTEIN"/>
    <property type="match status" value="1"/>
</dbReference>
<evidence type="ECO:0000256" key="2">
    <source>
        <dbReference type="SAM" id="SignalP"/>
    </source>
</evidence>
<dbReference type="Gene3D" id="3.40.190.10">
    <property type="entry name" value="Periplasmic binding protein-like II"/>
    <property type="match status" value="1"/>
</dbReference>
<dbReference type="STRING" id="463025.BAU08_03880"/>
<reference evidence="3 4" key="1">
    <citation type="submission" date="2016-06" db="EMBL/GenBank/DDBJ databases">
        <title>Complete genome sequences of Bordetella bronchialis and Bordetella flabilis.</title>
        <authorList>
            <person name="LiPuma J.J."/>
            <person name="Spilker T."/>
        </authorList>
    </citation>
    <scope>NUCLEOTIDE SEQUENCE [LARGE SCALE GENOMIC DNA]</scope>
    <source>
        <strain evidence="3 4">AU17976</strain>
    </source>
</reference>
<evidence type="ECO:0000313" key="4">
    <source>
        <dbReference type="Proteomes" id="UP000092213"/>
    </source>
</evidence>
<sequence>MRTFKQGMAAALLAALAICPVAARAAWPEHNINIVVPFAAGGSTDIVARILARDLGKALGQPVVVENKPGASGNIAGDYVARSAPDGYTLFMGTSTSIANIALFKKLPFDILKDFIPVSQIANTPLVLVANNNLPANDVSDLIKLAKERPGQLNYGSGGPGTSQHLGGVMFAKLAKVEMTHVPYKGAAPAMSDVIGGNIQIMFAPLIDALTFIRSGKVKALGITTSKPAPQIPDVPPIAKTLPGFDISTWNAVFVPAKTPPAVVDALSRHIVTVTRSPEMRQAIENQGSEAVGSTPQEFKTFLDREVVLWKDLVQSSGASAD</sequence>
<dbReference type="AlphaFoldDB" id="A0A193FU62"/>
<comment type="similarity">
    <text evidence="1">Belongs to the UPF0065 (bug) family.</text>
</comment>
<dbReference type="PIRSF" id="PIRSF017082">
    <property type="entry name" value="YflP"/>
    <property type="match status" value="1"/>
</dbReference>
<dbReference type="Proteomes" id="UP000092213">
    <property type="component" value="Chromosome"/>
</dbReference>
<dbReference type="InterPro" id="IPR005064">
    <property type="entry name" value="BUG"/>
</dbReference>
<protein>
    <recommendedName>
        <fullName evidence="5">LacI family transcriptional regulator</fullName>
    </recommendedName>
</protein>
<dbReference type="CDD" id="cd13578">
    <property type="entry name" value="PBP2_Bug27"/>
    <property type="match status" value="1"/>
</dbReference>
<organism evidence="3 4">
    <name type="scientific">Bordetella bronchialis</name>
    <dbReference type="NCBI Taxonomy" id="463025"/>
    <lineage>
        <taxon>Bacteria</taxon>
        <taxon>Pseudomonadati</taxon>
        <taxon>Pseudomonadota</taxon>
        <taxon>Betaproteobacteria</taxon>
        <taxon>Burkholderiales</taxon>
        <taxon>Alcaligenaceae</taxon>
        <taxon>Bordetella</taxon>
    </lineage>
</organism>
<evidence type="ECO:0000313" key="3">
    <source>
        <dbReference type="EMBL" id="ANN70584.1"/>
    </source>
</evidence>
<proteinExistence type="inferred from homology"/>
<dbReference type="RefSeq" id="WP_066668212.1">
    <property type="nucleotide sequence ID" value="NZ_CP016171.1"/>
</dbReference>